<dbReference type="AlphaFoldDB" id="A0A6L5BZ57"/>
<accession>A0A6L5BZ57</accession>
<evidence type="ECO:0000313" key="3">
    <source>
        <dbReference type="Proteomes" id="UP000475265"/>
    </source>
</evidence>
<dbReference type="EMBL" id="JAAAXX010000001">
    <property type="protein sequence ID" value="KAF2393255.1"/>
    <property type="molecule type" value="Genomic_DNA"/>
</dbReference>
<organism evidence="2 3">
    <name type="scientific">Pseudomonas frederiksbergensis</name>
    <dbReference type="NCBI Taxonomy" id="104087"/>
    <lineage>
        <taxon>Bacteria</taxon>
        <taxon>Pseudomonadati</taxon>
        <taxon>Pseudomonadota</taxon>
        <taxon>Gammaproteobacteria</taxon>
        <taxon>Pseudomonadales</taxon>
        <taxon>Pseudomonadaceae</taxon>
        <taxon>Pseudomonas</taxon>
    </lineage>
</organism>
<keyword evidence="1" id="KW-0175">Coiled coil</keyword>
<gene>
    <name evidence="2" type="ORF">FX983_01218</name>
</gene>
<dbReference type="Proteomes" id="UP000475265">
    <property type="component" value="Unassembled WGS sequence"/>
</dbReference>
<sequence length="216" mass="25356">MHDDLMDYFSNSSGDYHENARPLNSYIEEDRRQLLEKRRIEKELKEKLAREEKERLYNQLHGPVDAQISLWRNYDNPDYTRIIFKIVNNSPHAFKLTQTSRRMTQSQMDELSVQPHMPMAFFLQTKYEEPDGGGYGEHLKTRFGGFFDYNSETAGFQFNFGLTATGEFSRIRGNWNEANHTHRIVSSGKTHIRCTSEIIEAYEDPPFEFEVLITLG</sequence>
<evidence type="ECO:0000313" key="2">
    <source>
        <dbReference type="EMBL" id="KAF2393255.1"/>
    </source>
</evidence>
<protein>
    <submittedName>
        <fullName evidence="2">Uncharacterized protein</fullName>
    </submittedName>
</protein>
<proteinExistence type="predicted"/>
<name>A0A6L5BZ57_9PSED</name>
<reference evidence="2 3" key="1">
    <citation type="submission" date="2019-12" db="EMBL/GenBank/DDBJ databases">
        <title>Endophytic bacteria associated with Panax ginseng seedlings.</title>
        <authorList>
            <person name="Park J.M."/>
            <person name="Shin R."/>
            <person name="Jo S.H."/>
        </authorList>
    </citation>
    <scope>NUCLEOTIDE SEQUENCE [LARGE SCALE GENOMIC DNA]</scope>
    <source>
        <strain evidence="2 3">PgKB32</strain>
    </source>
</reference>
<comment type="caution">
    <text evidence="2">The sequence shown here is derived from an EMBL/GenBank/DDBJ whole genome shotgun (WGS) entry which is preliminary data.</text>
</comment>
<feature type="coiled-coil region" evidence="1">
    <location>
        <begin position="27"/>
        <end position="54"/>
    </location>
</feature>
<dbReference type="RefSeq" id="WP_163908874.1">
    <property type="nucleotide sequence ID" value="NZ_JAAAXX010000001.1"/>
</dbReference>
<evidence type="ECO:0000256" key="1">
    <source>
        <dbReference type="SAM" id="Coils"/>
    </source>
</evidence>